<evidence type="ECO:0000256" key="11">
    <source>
        <dbReference type="SAM" id="Phobius"/>
    </source>
</evidence>
<reference evidence="13 14" key="1">
    <citation type="submission" date="2019-03" db="EMBL/GenBank/DDBJ databases">
        <title>Genomic Encyclopedia of Type Strains, Phase IV (KMG-IV): sequencing the most valuable type-strain genomes for metagenomic binning, comparative biology and taxonomic classification.</title>
        <authorList>
            <person name="Goeker M."/>
        </authorList>
    </citation>
    <scope>NUCLEOTIDE SEQUENCE [LARGE SCALE GENOMIC DNA]</scope>
    <source>
        <strain evidence="13 14">DSM 24179</strain>
    </source>
</reference>
<feature type="domain" description="CBS" evidence="12">
    <location>
        <begin position="536"/>
        <end position="595"/>
    </location>
</feature>
<feature type="domain" description="CBS" evidence="12">
    <location>
        <begin position="471"/>
        <end position="529"/>
    </location>
</feature>
<dbReference type="SMART" id="SM00116">
    <property type="entry name" value="CBS"/>
    <property type="match status" value="2"/>
</dbReference>
<dbReference type="AlphaFoldDB" id="A0A4R2GGI1"/>
<keyword evidence="14" id="KW-1185">Reference proteome</keyword>
<evidence type="ECO:0000256" key="8">
    <source>
        <dbReference type="ARBA" id="ARBA00023214"/>
    </source>
</evidence>
<dbReference type="PANTHER" id="PTHR43427">
    <property type="entry name" value="CHLORIDE CHANNEL PROTEIN CLC-E"/>
    <property type="match status" value="1"/>
</dbReference>
<feature type="transmembrane region" description="Helical" evidence="11">
    <location>
        <begin position="71"/>
        <end position="90"/>
    </location>
</feature>
<dbReference type="SUPFAM" id="SSF54631">
    <property type="entry name" value="CBS-domain pair"/>
    <property type="match status" value="1"/>
</dbReference>
<dbReference type="OrthoDB" id="9812438at2"/>
<evidence type="ECO:0000256" key="10">
    <source>
        <dbReference type="PROSITE-ProRule" id="PRU00703"/>
    </source>
</evidence>
<dbReference type="InterPro" id="IPR050368">
    <property type="entry name" value="ClC-type_chloride_channel"/>
</dbReference>
<name>A0A4R2GGI1_9BACT</name>
<dbReference type="InterPro" id="IPR000644">
    <property type="entry name" value="CBS_dom"/>
</dbReference>
<keyword evidence="7" id="KW-0869">Chloride channel</keyword>
<dbReference type="Gene3D" id="1.10.3080.10">
    <property type="entry name" value="Clc chloride channel"/>
    <property type="match status" value="1"/>
</dbReference>
<gene>
    <name evidence="13" type="ORF">EV194_10821</name>
</gene>
<feature type="transmembrane region" description="Helical" evidence="11">
    <location>
        <begin position="28"/>
        <end position="51"/>
    </location>
</feature>
<feature type="transmembrane region" description="Helical" evidence="11">
    <location>
        <begin position="352"/>
        <end position="374"/>
    </location>
</feature>
<dbReference type="RefSeq" id="WP_132434121.1">
    <property type="nucleotide sequence ID" value="NZ_SLWK01000008.1"/>
</dbReference>
<dbReference type="Gene3D" id="3.10.580.10">
    <property type="entry name" value="CBS-domain"/>
    <property type="match status" value="1"/>
</dbReference>
<evidence type="ECO:0000259" key="12">
    <source>
        <dbReference type="PROSITE" id="PS51371"/>
    </source>
</evidence>
<dbReference type="EMBL" id="SLWK01000008">
    <property type="protein sequence ID" value="TCO07416.1"/>
    <property type="molecule type" value="Genomic_DNA"/>
</dbReference>
<keyword evidence="8" id="KW-0868">Chloride</keyword>
<feature type="transmembrane region" description="Helical" evidence="11">
    <location>
        <begin position="276"/>
        <end position="294"/>
    </location>
</feature>
<dbReference type="GO" id="GO:0034707">
    <property type="term" value="C:chloride channel complex"/>
    <property type="evidence" value="ECO:0007669"/>
    <property type="project" value="UniProtKB-KW"/>
</dbReference>
<organism evidence="13 14">
    <name type="scientific">Natronoflexus pectinivorans</name>
    <dbReference type="NCBI Taxonomy" id="682526"/>
    <lineage>
        <taxon>Bacteria</taxon>
        <taxon>Pseudomonadati</taxon>
        <taxon>Bacteroidota</taxon>
        <taxon>Bacteroidia</taxon>
        <taxon>Marinilabiliales</taxon>
        <taxon>Marinilabiliaceae</taxon>
        <taxon>Natronoflexus</taxon>
    </lineage>
</organism>
<keyword evidence="10" id="KW-0129">CBS domain</keyword>
<dbReference type="InterPro" id="IPR014743">
    <property type="entry name" value="Cl-channel_core"/>
</dbReference>
<keyword evidence="2" id="KW-0813">Transport</keyword>
<protein>
    <submittedName>
        <fullName evidence="13">CIC family chloride channel protein</fullName>
    </submittedName>
</protein>
<dbReference type="SUPFAM" id="SSF81340">
    <property type="entry name" value="Clc chloride channel"/>
    <property type="match status" value="1"/>
</dbReference>
<dbReference type="InterPro" id="IPR046342">
    <property type="entry name" value="CBS_dom_sf"/>
</dbReference>
<feature type="transmembrane region" description="Helical" evidence="11">
    <location>
        <begin position="118"/>
        <end position="142"/>
    </location>
</feature>
<proteinExistence type="predicted"/>
<keyword evidence="4 11" id="KW-1133">Transmembrane helix</keyword>
<feature type="transmembrane region" description="Helical" evidence="11">
    <location>
        <begin position="386"/>
        <end position="409"/>
    </location>
</feature>
<feature type="transmembrane region" description="Helical" evidence="11">
    <location>
        <begin position="162"/>
        <end position="180"/>
    </location>
</feature>
<feature type="transmembrane region" description="Helical" evidence="11">
    <location>
        <begin position="416"/>
        <end position="436"/>
    </location>
</feature>
<keyword evidence="6 11" id="KW-0472">Membrane</keyword>
<evidence type="ECO:0000256" key="1">
    <source>
        <dbReference type="ARBA" id="ARBA00004141"/>
    </source>
</evidence>
<dbReference type="GO" id="GO:0005254">
    <property type="term" value="F:chloride channel activity"/>
    <property type="evidence" value="ECO:0007669"/>
    <property type="project" value="UniProtKB-KW"/>
</dbReference>
<evidence type="ECO:0000256" key="3">
    <source>
        <dbReference type="ARBA" id="ARBA00022692"/>
    </source>
</evidence>
<dbReference type="PROSITE" id="PS51371">
    <property type="entry name" value="CBS"/>
    <property type="match status" value="2"/>
</dbReference>
<dbReference type="Proteomes" id="UP000295221">
    <property type="component" value="Unassembled WGS sequence"/>
</dbReference>
<dbReference type="CDD" id="cd00400">
    <property type="entry name" value="Voltage_gated_ClC"/>
    <property type="match status" value="1"/>
</dbReference>
<evidence type="ECO:0000256" key="9">
    <source>
        <dbReference type="ARBA" id="ARBA00023303"/>
    </source>
</evidence>
<dbReference type="PRINTS" id="PR00762">
    <property type="entry name" value="CLCHANNEL"/>
</dbReference>
<feature type="transmembrane region" description="Helical" evidence="11">
    <location>
        <begin position="238"/>
        <end position="255"/>
    </location>
</feature>
<evidence type="ECO:0000256" key="5">
    <source>
        <dbReference type="ARBA" id="ARBA00023065"/>
    </source>
</evidence>
<comment type="caution">
    <text evidence="13">The sequence shown here is derived from an EMBL/GenBank/DDBJ whole genome shotgun (WGS) entry which is preliminary data.</text>
</comment>
<evidence type="ECO:0000256" key="6">
    <source>
        <dbReference type="ARBA" id="ARBA00023136"/>
    </source>
</evidence>
<dbReference type="InterPro" id="IPR001807">
    <property type="entry name" value="ClC"/>
</dbReference>
<dbReference type="Pfam" id="PF00654">
    <property type="entry name" value="Voltage_CLC"/>
    <property type="match status" value="1"/>
</dbReference>
<keyword evidence="3 11" id="KW-0812">Transmembrane</keyword>
<evidence type="ECO:0000313" key="13">
    <source>
        <dbReference type="EMBL" id="TCO07416.1"/>
    </source>
</evidence>
<sequence>MQFLTEKISKLFGQFLIWRVRNISQQNFVLILAMLVGLFSGLAAVTLKNAIHFMHDLLTKGFDLTDWNYMYLLYPMIGIFITMIFVRYIVKDDISHGVTRILYAISKKESNLKAHNSFTSIIASTFTIGFGGSVGAEAPIVLTGSSIGSSLGRLFMMNYKTVTLLIGCGAAGAIAGIFKAPIAGLMFTMEVLMLGLTASSIVPLLLSAVVAASVAYFFLGEGAEFTFLLEAPFELNNLPFYILLGVVGGVVSQYMTWGTLKLEKRMGKITNPYYKWLAGGFVLSVLIFLFPPLYGEGYDTITAMLSDDSSAIVENSIFYTFRSNNIAILVFLVLIILFKVVASTLTNASGGVGGIFAPTLFLGGVTGYFLALLMNELGADLPVSHFTLVGMAALMSGVMHAPLTAIFLIAEITNGYALFIPLITVSAISFLTNKYFEPHTIYTKRLARRGELITHHKDKAVLTLMRLNKVIERDFLTVKPHHTLGELVKTIAKAKRNLFPVLDEEKRLIGVVTLEDIREIMFKSELYQSTTVQQLMTVPPAFIQTTDHMDDVMKKFEDTGAWNLPVIEDEKYIGFVSKSKIFSAYRRVLIHFSDE</sequence>
<accession>A0A4R2GGI1</accession>
<comment type="subcellular location">
    <subcellularLocation>
        <location evidence="1">Membrane</location>
        <topology evidence="1">Multi-pass membrane protein</topology>
    </subcellularLocation>
</comment>
<keyword evidence="5" id="KW-0406">Ion transport</keyword>
<evidence type="ECO:0000256" key="7">
    <source>
        <dbReference type="ARBA" id="ARBA00023173"/>
    </source>
</evidence>
<feature type="transmembrane region" description="Helical" evidence="11">
    <location>
        <begin position="192"/>
        <end position="218"/>
    </location>
</feature>
<evidence type="ECO:0000313" key="14">
    <source>
        <dbReference type="Proteomes" id="UP000295221"/>
    </source>
</evidence>
<dbReference type="PANTHER" id="PTHR43427:SF6">
    <property type="entry name" value="CHLORIDE CHANNEL PROTEIN CLC-E"/>
    <property type="match status" value="1"/>
</dbReference>
<dbReference type="CDD" id="cd02205">
    <property type="entry name" value="CBS_pair_SF"/>
    <property type="match status" value="1"/>
</dbReference>
<keyword evidence="9" id="KW-0407">Ion channel</keyword>
<evidence type="ECO:0000256" key="2">
    <source>
        <dbReference type="ARBA" id="ARBA00022448"/>
    </source>
</evidence>
<feature type="transmembrane region" description="Helical" evidence="11">
    <location>
        <begin position="326"/>
        <end position="345"/>
    </location>
</feature>
<dbReference type="Pfam" id="PF00571">
    <property type="entry name" value="CBS"/>
    <property type="match status" value="2"/>
</dbReference>
<evidence type="ECO:0000256" key="4">
    <source>
        <dbReference type="ARBA" id="ARBA00022989"/>
    </source>
</evidence>